<keyword evidence="8 15" id="KW-0675">Receptor</keyword>
<dbReference type="RefSeq" id="WP_201673975.1">
    <property type="nucleotide sequence ID" value="NZ_JAEQNE010000002.1"/>
</dbReference>
<evidence type="ECO:0000256" key="11">
    <source>
        <dbReference type="RuleBase" id="RU003357"/>
    </source>
</evidence>
<dbReference type="Gene3D" id="2.170.130.10">
    <property type="entry name" value="TonB-dependent receptor, plug domain"/>
    <property type="match status" value="1"/>
</dbReference>
<dbReference type="GO" id="GO:0044718">
    <property type="term" value="P:siderophore transmembrane transport"/>
    <property type="evidence" value="ECO:0007669"/>
    <property type="project" value="TreeGrafter"/>
</dbReference>
<dbReference type="SUPFAM" id="SSF56935">
    <property type="entry name" value="Porins"/>
    <property type="match status" value="1"/>
</dbReference>
<evidence type="ECO:0000256" key="8">
    <source>
        <dbReference type="ARBA" id="ARBA00023170"/>
    </source>
</evidence>
<keyword evidence="9 10" id="KW-0998">Cell outer membrane</keyword>
<dbReference type="PANTHER" id="PTHR30069">
    <property type="entry name" value="TONB-DEPENDENT OUTER MEMBRANE RECEPTOR"/>
    <property type="match status" value="1"/>
</dbReference>
<sequence>MTTPPLSRRLVLPFVCAVAGSASAQDAPTLPEVRVIRQAPLPGFGISRDRYPGNAQQADGNEIRDAGGSNLPDFMNRRLQGVVASDVQGSPFQVDITYRGQRLSPLLGTPQGLSLYLDGVRMNQPFGDIVSWDLLPEAAIADLVLVPGSNPLYGLNTLAGALVMSTKSGRTHPGGEVEFSFGSGQRKRLDFAQGRRNDDGSHLFAAATLFDENGWRDRSEGQLANVFLKYGRQQADTDWSVSLLVAGSKLSGLGLLNDSLAAVDWRAVYTSPDPSRNRDTLLTFQGLHALDAKSTLALQAWLRSSRRDGSTGDIAEIEDAGVSLSPPPAVFNRSHSRQEEAGLGLQWNRIHGIHEITLGAELAASRLQHDQFTQEAVFDADRNATPVAGAPEVHEVALQGRTKRYALFAADIVTLSSQAQLTPSLRWNAVRVENELGQPTPPVTESFRYSRLNPALGASYVVRDGLALFGNAAQGNRVPTALELGCADPAQPCVLPTGLQADPFLRQVVSRTLEAGVRGRVARGIEWSAAFYRTDNRDDIIFVRSGVSQAGFFTNVDRTRRQGLELAAQGRHGTWDWMASYGYLEATYQSSGVLPGPLSTDEAPNTFRPGTRMAGMPRHVAKLALGWRALPQLRLGLDLLAASDQVVAGNESGNRPELGKVAGYGVVNARASWLFARGWEAWLRVNNLADKHYATSGAGNFDFFPAGRTLPPGEQPQPARFIGPAAPRTAFAGVRYTWD</sequence>
<evidence type="ECO:0000256" key="9">
    <source>
        <dbReference type="ARBA" id="ARBA00023237"/>
    </source>
</evidence>
<keyword evidence="16" id="KW-1185">Reference proteome</keyword>
<accession>A0A937CTT9</accession>
<evidence type="ECO:0000259" key="13">
    <source>
        <dbReference type="Pfam" id="PF00593"/>
    </source>
</evidence>
<organism evidence="15 16">
    <name type="scientific">Ramlibacter monticola</name>
    <dbReference type="NCBI Taxonomy" id="1926872"/>
    <lineage>
        <taxon>Bacteria</taxon>
        <taxon>Pseudomonadati</taxon>
        <taxon>Pseudomonadota</taxon>
        <taxon>Betaproteobacteria</taxon>
        <taxon>Burkholderiales</taxon>
        <taxon>Comamonadaceae</taxon>
        <taxon>Ramlibacter</taxon>
    </lineage>
</organism>
<evidence type="ECO:0000256" key="5">
    <source>
        <dbReference type="ARBA" id="ARBA00022692"/>
    </source>
</evidence>
<dbReference type="InterPro" id="IPR000531">
    <property type="entry name" value="Beta-barrel_TonB"/>
</dbReference>
<dbReference type="InterPro" id="IPR012910">
    <property type="entry name" value="Plug_dom"/>
</dbReference>
<dbReference type="PANTHER" id="PTHR30069:SF39">
    <property type="entry name" value="BLL6183 PROTEIN"/>
    <property type="match status" value="1"/>
</dbReference>
<keyword evidence="5 10" id="KW-0812">Transmembrane</keyword>
<evidence type="ECO:0000313" key="16">
    <source>
        <dbReference type="Proteomes" id="UP000599109"/>
    </source>
</evidence>
<protein>
    <submittedName>
        <fullName evidence="15">TonB-dependent receptor</fullName>
    </submittedName>
</protein>
<evidence type="ECO:0000256" key="6">
    <source>
        <dbReference type="ARBA" id="ARBA00023077"/>
    </source>
</evidence>
<keyword evidence="7 10" id="KW-0472">Membrane</keyword>
<evidence type="ECO:0000256" key="2">
    <source>
        <dbReference type="ARBA" id="ARBA00009810"/>
    </source>
</evidence>
<evidence type="ECO:0000256" key="1">
    <source>
        <dbReference type="ARBA" id="ARBA00004571"/>
    </source>
</evidence>
<proteinExistence type="inferred from homology"/>
<dbReference type="GO" id="GO:0015344">
    <property type="term" value="F:siderophore uptake transmembrane transporter activity"/>
    <property type="evidence" value="ECO:0007669"/>
    <property type="project" value="TreeGrafter"/>
</dbReference>
<comment type="subcellular location">
    <subcellularLocation>
        <location evidence="1 10">Cell outer membrane</location>
        <topology evidence="1 10">Multi-pass membrane protein</topology>
    </subcellularLocation>
</comment>
<reference evidence="15 16" key="1">
    <citation type="journal article" date="2017" name="Int. J. Syst. Evol. Microbiol.">
        <title>Ramlibacter monticola sp. nov., isolated from forest soil.</title>
        <authorList>
            <person name="Chaudhary D.K."/>
            <person name="Kim J."/>
        </authorList>
    </citation>
    <scope>NUCLEOTIDE SEQUENCE [LARGE SCALE GENOMIC DNA]</scope>
    <source>
        <strain evidence="15 16">KACC 19175</strain>
    </source>
</reference>
<dbReference type="AlphaFoldDB" id="A0A937CTT9"/>
<dbReference type="Pfam" id="PF00593">
    <property type="entry name" value="TonB_dep_Rec_b-barrel"/>
    <property type="match status" value="1"/>
</dbReference>
<evidence type="ECO:0000256" key="12">
    <source>
        <dbReference type="SAM" id="SignalP"/>
    </source>
</evidence>
<keyword evidence="12" id="KW-0732">Signal</keyword>
<evidence type="ECO:0000313" key="15">
    <source>
        <dbReference type="EMBL" id="MBL0391337.1"/>
    </source>
</evidence>
<keyword evidence="4 10" id="KW-1134">Transmembrane beta strand</keyword>
<dbReference type="Gene3D" id="2.40.170.20">
    <property type="entry name" value="TonB-dependent receptor, beta-barrel domain"/>
    <property type="match status" value="1"/>
</dbReference>
<feature type="domain" description="TonB-dependent receptor plug" evidence="14">
    <location>
        <begin position="51"/>
        <end position="161"/>
    </location>
</feature>
<dbReference type="PROSITE" id="PS52016">
    <property type="entry name" value="TONB_DEPENDENT_REC_3"/>
    <property type="match status" value="1"/>
</dbReference>
<evidence type="ECO:0000259" key="14">
    <source>
        <dbReference type="Pfam" id="PF07715"/>
    </source>
</evidence>
<name>A0A937CTT9_9BURK</name>
<evidence type="ECO:0000256" key="7">
    <source>
        <dbReference type="ARBA" id="ARBA00023136"/>
    </source>
</evidence>
<dbReference type="GO" id="GO:0009279">
    <property type="term" value="C:cell outer membrane"/>
    <property type="evidence" value="ECO:0007669"/>
    <property type="project" value="UniProtKB-SubCell"/>
</dbReference>
<evidence type="ECO:0000256" key="10">
    <source>
        <dbReference type="PROSITE-ProRule" id="PRU01360"/>
    </source>
</evidence>
<feature type="chain" id="PRO_5037128415" evidence="12">
    <location>
        <begin position="25"/>
        <end position="739"/>
    </location>
</feature>
<keyword evidence="6 11" id="KW-0798">TonB box</keyword>
<feature type="domain" description="TonB-dependent receptor-like beta-barrel" evidence="13">
    <location>
        <begin position="219"/>
        <end position="688"/>
    </location>
</feature>
<gene>
    <name evidence="15" type="ORF">JJ685_09320</name>
</gene>
<dbReference type="InterPro" id="IPR037066">
    <property type="entry name" value="Plug_dom_sf"/>
</dbReference>
<dbReference type="EMBL" id="JAEQNE010000002">
    <property type="protein sequence ID" value="MBL0391337.1"/>
    <property type="molecule type" value="Genomic_DNA"/>
</dbReference>
<comment type="caution">
    <text evidence="15">The sequence shown here is derived from an EMBL/GenBank/DDBJ whole genome shotgun (WGS) entry which is preliminary data.</text>
</comment>
<dbReference type="Proteomes" id="UP000599109">
    <property type="component" value="Unassembled WGS sequence"/>
</dbReference>
<feature type="signal peptide" evidence="12">
    <location>
        <begin position="1"/>
        <end position="24"/>
    </location>
</feature>
<dbReference type="InterPro" id="IPR036942">
    <property type="entry name" value="Beta-barrel_TonB_sf"/>
</dbReference>
<dbReference type="InterPro" id="IPR039426">
    <property type="entry name" value="TonB-dep_rcpt-like"/>
</dbReference>
<comment type="similarity">
    <text evidence="2 10 11">Belongs to the TonB-dependent receptor family.</text>
</comment>
<evidence type="ECO:0000256" key="4">
    <source>
        <dbReference type="ARBA" id="ARBA00022452"/>
    </source>
</evidence>
<dbReference type="Pfam" id="PF07715">
    <property type="entry name" value="Plug"/>
    <property type="match status" value="1"/>
</dbReference>
<keyword evidence="3 10" id="KW-0813">Transport</keyword>
<evidence type="ECO:0000256" key="3">
    <source>
        <dbReference type="ARBA" id="ARBA00022448"/>
    </source>
</evidence>